<dbReference type="Gene3D" id="3.50.50.60">
    <property type="entry name" value="FAD/NAD(P)-binding domain"/>
    <property type="match status" value="1"/>
</dbReference>
<dbReference type="OrthoDB" id="74360at2759"/>
<evidence type="ECO:0000256" key="2">
    <source>
        <dbReference type="SAM" id="MobiDB-lite"/>
    </source>
</evidence>
<keyword evidence="4" id="KW-1185">Reference proteome</keyword>
<sequence>MGSSDIRRQVNTWLGDFEYALKTNDKNGLKSLFAETSYFRDNGAFTWDFRQFSGRDHLISILLSANKDIQATKFKLSSYWPEPQVHQGAIGSTSLSVLEAFADFETASGKAVAVLNAFHDPQSPGRLRVFALYTRLEDLKTAKPPTANPRGNGFTPNHDGETWQENHDRKRRYDDSDPEVLIVGSGQAGVMVAAHLEQLGVSPLIIDKNSRVGDNWYKRYDSLTLHNPLEMNDFPYLQFPKHYPEYLSKDLMGQWLAIYTEYMDLNVWTSTELVHADYDQESNTWLATIKRANGIERILRPRHIILATGGIGGKPVVPQLPGLSSFKGEVMHSSAYTKASDHGSPRRAVIVGAATSAHDIALDLYNNNVETTMLQRGPVVVVNMDTANLAYSGYIDPKVPTELVDIQYGIGLINSIREARSQAYHAKATQIDANLIKGLTEAGFNVGSGVKAMGWLDLFLRTGGGYYFNKGTSDIIIKGGIKVEQYSRLVEFVPDGVKLDDGEVIKADLVVLATGYQNRKAEVVDWFGEEVADKVGDIARLDEEGEWSNIWSQTGQRGLWFNGGGINQVRPGSRRLALLVKADLDGLITPRFRRRPKTSSSASQQEPRL</sequence>
<comment type="caution">
    <text evidence="3">The sequence shown here is derived from an EMBL/GenBank/DDBJ whole genome shotgun (WGS) entry which is preliminary data.</text>
</comment>
<name>A0A8H5YE07_9HYPO</name>
<dbReference type="AlphaFoldDB" id="A0A8H5YE07"/>
<keyword evidence="3" id="KW-0503">Monooxygenase</keyword>
<dbReference type="GO" id="GO:0050660">
    <property type="term" value="F:flavin adenine dinucleotide binding"/>
    <property type="evidence" value="ECO:0007669"/>
    <property type="project" value="TreeGrafter"/>
</dbReference>
<reference evidence="3 4" key="1">
    <citation type="submission" date="2020-05" db="EMBL/GenBank/DDBJ databases">
        <title>Identification and distribution of gene clusters putatively required for synthesis of sphingolipid metabolism inhibitors in phylogenetically diverse species of the filamentous fungus Fusarium.</title>
        <authorList>
            <person name="Kim H.-S."/>
            <person name="Busman M."/>
            <person name="Brown D.W."/>
            <person name="Divon H."/>
            <person name="Uhlig S."/>
            <person name="Proctor R.H."/>
        </authorList>
    </citation>
    <scope>NUCLEOTIDE SEQUENCE [LARGE SCALE GENOMIC DNA]</scope>
    <source>
        <strain evidence="3 4">NRRL 66235</strain>
    </source>
</reference>
<evidence type="ECO:0000313" key="3">
    <source>
        <dbReference type="EMBL" id="KAF5710885.1"/>
    </source>
</evidence>
<evidence type="ECO:0000256" key="1">
    <source>
        <dbReference type="ARBA" id="ARBA00023002"/>
    </source>
</evidence>
<dbReference type="SUPFAM" id="SSF51905">
    <property type="entry name" value="FAD/NAD(P)-binding domain"/>
    <property type="match status" value="1"/>
</dbReference>
<gene>
    <name evidence="3" type="ORF">FMUND_9236</name>
</gene>
<dbReference type="Pfam" id="PF13738">
    <property type="entry name" value="Pyr_redox_3"/>
    <property type="match status" value="1"/>
</dbReference>
<evidence type="ECO:0000313" key="4">
    <source>
        <dbReference type="Proteomes" id="UP000544331"/>
    </source>
</evidence>
<protein>
    <submittedName>
        <fullName evidence="3">Flavin-binding monooxygenase</fullName>
    </submittedName>
</protein>
<feature type="region of interest" description="Disordered" evidence="2">
    <location>
        <begin position="141"/>
        <end position="171"/>
    </location>
</feature>
<accession>A0A8H5YE07</accession>
<dbReference type="EMBL" id="JAAOAN010000319">
    <property type="protein sequence ID" value="KAF5710885.1"/>
    <property type="molecule type" value="Genomic_DNA"/>
</dbReference>
<keyword evidence="1" id="KW-0560">Oxidoreductase</keyword>
<dbReference type="Proteomes" id="UP000544331">
    <property type="component" value="Unassembled WGS sequence"/>
</dbReference>
<organism evidence="3 4">
    <name type="scientific">Fusarium mundagurra</name>
    <dbReference type="NCBI Taxonomy" id="1567541"/>
    <lineage>
        <taxon>Eukaryota</taxon>
        <taxon>Fungi</taxon>
        <taxon>Dikarya</taxon>
        <taxon>Ascomycota</taxon>
        <taxon>Pezizomycotina</taxon>
        <taxon>Sordariomycetes</taxon>
        <taxon>Hypocreomycetidae</taxon>
        <taxon>Hypocreales</taxon>
        <taxon>Nectriaceae</taxon>
        <taxon>Fusarium</taxon>
        <taxon>Fusarium fujikuroi species complex</taxon>
    </lineage>
</organism>
<dbReference type="GO" id="GO:0004497">
    <property type="term" value="F:monooxygenase activity"/>
    <property type="evidence" value="ECO:0007669"/>
    <property type="project" value="UniProtKB-KW"/>
</dbReference>
<dbReference type="InterPro" id="IPR036188">
    <property type="entry name" value="FAD/NAD-bd_sf"/>
</dbReference>
<feature type="compositionally biased region" description="Basic and acidic residues" evidence="2">
    <location>
        <begin position="158"/>
        <end position="171"/>
    </location>
</feature>
<dbReference type="PANTHER" id="PTHR43539:SF68">
    <property type="entry name" value="FLAVIN-BINDING MONOOXYGENASE-LIKE PROTEIN (AFU_ORTHOLOGUE AFUA_4G09220)"/>
    <property type="match status" value="1"/>
</dbReference>
<dbReference type="InterPro" id="IPR050982">
    <property type="entry name" value="Auxin_biosynth/cation_transpt"/>
</dbReference>
<dbReference type="PANTHER" id="PTHR43539">
    <property type="entry name" value="FLAVIN-BINDING MONOOXYGENASE-LIKE PROTEIN (AFU_ORTHOLOGUE AFUA_4G09220)"/>
    <property type="match status" value="1"/>
</dbReference>
<proteinExistence type="predicted"/>